<name>A0ABS6RWY0_9BACT</name>
<dbReference type="Proteomes" id="UP001196980">
    <property type="component" value="Unassembled WGS sequence"/>
</dbReference>
<accession>A0ABS6RWY0</accession>
<organism evidence="2 3">
    <name type="scientific">Candidatus Magnetobacterium casense</name>
    <dbReference type="NCBI Taxonomy" id="1455061"/>
    <lineage>
        <taxon>Bacteria</taxon>
        <taxon>Pseudomonadati</taxon>
        <taxon>Nitrospirota</taxon>
        <taxon>Thermodesulfovibrionia</taxon>
        <taxon>Thermodesulfovibrionales</taxon>
        <taxon>Candidatus Magnetobacteriaceae</taxon>
        <taxon>Candidatus Magnetobacterium</taxon>
    </lineage>
</organism>
<dbReference type="Pfam" id="PF13614">
    <property type="entry name" value="AAA_31"/>
    <property type="match status" value="1"/>
</dbReference>
<evidence type="ECO:0000313" key="3">
    <source>
        <dbReference type="Proteomes" id="UP001196980"/>
    </source>
</evidence>
<dbReference type="PANTHER" id="PTHR13696:SF52">
    <property type="entry name" value="PARA FAMILY PROTEIN CT_582"/>
    <property type="match status" value="1"/>
</dbReference>
<evidence type="ECO:0000259" key="1">
    <source>
        <dbReference type="Pfam" id="PF13614"/>
    </source>
</evidence>
<evidence type="ECO:0000313" key="2">
    <source>
        <dbReference type="EMBL" id="MBV6341135.1"/>
    </source>
</evidence>
<dbReference type="CDD" id="cd02042">
    <property type="entry name" value="ParAB_family"/>
    <property type="match status" value="1"/>
</dbReference>
<keyword evidence="3" id="KW-1185">Reference proteome</keyword>
<sequence length="267" mass="29148">MGKIISISNQKGGVGKTTTAINLAASLGSIGKDVLIVDSDPQCNSTSSVGIDKKDIDSRNPEENRYKTLYDIYTGHCKAEETIIDTTFERLYIIPASRHLVDAEIEYVGKERRESMMADALKNIRTRFEYILVDCPPSLGLLTLNALVAADSVMIPVQCEYFALEGLGLLASTIMDVQDSFNPALSIEGILLTMFDVRNNLSLEVVKDVRDSYGSKVYTTMIPRNVVLGEAPSFGKPAMYYDARSKGAQSYLALAQEILNGKVGQGA</sequence>
<dbReference type="InterPro" id="IPR050678">
    <property type="entry name" value="DNA_Partitioning_ATPase"/>
</dbReference>
<protein>
    <submittedName>
        <fullName evidence="2">ParA family protein</fullName>
    </submittedName>
</protein>
<gene>
    <name evidence="2" type="ORF">HWQ67_06010</name>
</gene>
<dbReference type="PANTHER" id="PTHR13696">
    <property type="entry name" value="P-LOOP CONTAINING NUCLEOSIDE TRIPHOSPHATE HYDROLASE"/>
    <property type="match status" value="1"/>
</dbReference>
<feature type="domain" description="AAA" evidence="1">
    <location>
        <begin position="3"/>
        <end position="187"/>
    </location>
</feature>
<dbReference type="EMBL" id="JABXWD010000075">
    <property type="protein sequence ID" value="MBV6341135.1"/>
    <property type="molecule type" value="Genomic_DNA"/>
</dbReference>
<proteinExistence type="predicted"/>
<dbReference type="RefSeq" id="WP_218251754.1">
    <property type="nucleotide sequence ID" value="NZ_JABXWD010000075.1"/>
</dbReference>
<comment type="caution">
    <text evidence="2">The sequence shown here is derived from an EMBL/GenBank/DDBJ whole genome shotgun (WGS) entry which is preliminary data.</text>
</comment>
<dbReference type="InterPro" id="IPR025669">
    <property type="entry name" value="AAA_dom"/>
</dbReference>
<reference evidence="2 3" key="1">
    <citation type="journal article" date="2020" name="J Geophys Res Biogeosci">
        <title>Magnetotaxis as an Adaptation to Enable Bacterial Shuttling of Microbial Sulfur and Sulfur Cycling Across Aquatic Oxic#Anoxic Interfaces.</title>
        <authorList>
            <person name="Li J."/>
            <person name="Liu P."/>
            <person name="Wang J."/>
            <person name="Roberts A.P."/>
            <person name="Pan Y."/>
        </authorList>
    </citation>
    <scope>NUCLEOTIDE SEQUENCE [LARGE SCALE GENOMIC DNA]</scope>
    <source>
        <strain evidence="2 3">MYR-1_YQ</strain>
    </source>
</reference>